<protein>
    <recommendedName>
        <fullName evidence="4">NAD(P)-binding protein</fullName>
    </recommendedName>
</protein>
<keyword evidence="3" id="KW-1185">Reference proteome</keyword>
<dbReference type="PANTHER" id="PTHR47534:SF3">
    <property type="entry name" value="ALCOHOL DEHYDROGENASE-LIKE C-TERMINAL DOMAIN-CONTAINING PROTEIN"/>
    <property type="match status" value="1"/>
</dbReference>
<evidence type="ECO:0000256" key="1">
    <source>
        <dbReference type="ARBA" id="ARBA00023002"/>
    </source>
</evidence>
<dbReference type="EMBL" id="JAXOVC010000005">
    <property type="protein sequence ID" value="KAK4501720.1"/>
    <property type="molecule type" value="Genomic_DNA"/>
</dbReference>
<dbReference type="PANTHER" id="PTHR47534">
    <property type="entry name" value="YALI0E05731P"/>
    <property type="match status" value="1"/>
</dbReference>
<dbReference type="Proteomes" id="UP001305779">
    <property type="component" value="Unassembled WGS sequence"/>
</dbReference>
<evidence type="ECO:0008006" key="4">
    <source>
        <dbReference type="Google" id="ProtNLM"/>
    </source>
</evidence>
<dbReference type="InterPro" id="IPR052228">
    <property type="entry name" value="Sec_Metab_Biosynth_Oxidored"/>
</dbReference>
<comment type="caution">
    <text evidence="2">The sequence shown here is derived from an EMBL/GenBank/DDBJ whole genome shotgun (WGS) entry which is preliminary data.</text>
</comment>
<dbReference type="InterPro" id="IPR036291">
    <property type="entry name" value="NAD(P)-bd_dom_sf"/>
</dbReference>
<keyword evidence="1" id="KW-0560">Oxidoreductase</keyword>
<dbReference type="SUPFAM" id="SSF51735">
    <property type="entry name" value="NAD(P)-binding Rossmann-fold domains"/>
    <property type="match status" value="1"/>
</dbReference>
<organism evidence="2 3">
    <name type="scientific">Zasmidium cellare</name>
    <name type="common">Wine cellar mold</name>
    <name type="synonym">Racodium cellare</name>
    <dbReference type="NCBI Taxonomy" id="395010"/>
    <lineage>
        <taxon>Eukaryota</taxon>
        <taxon>Fungi</taxon>
        <taxon>Dikarya</taxon>
        <taxon>Ascomycota</taxon>
        <taxon>Pezizomycotina</taxon>
        <taxon>Dothideomycetes</taxon>
        <taxon>Dothideomycetidae</taxon>
        <taxon>Mycosphaerellales</taxon>
        <taxon>Mycosphaerellaceae</taxon>
        <taxon>Zasmidium</taxon>
    </lineage>
</organism>
<accession>A0ABR0EKN8</accession>
<dbReference type="Gene3D" id="3.40.50.720">
    <property type="entry name" value="NAD(P)-binding Rossmann-like Domain"/>
    <property type="match status" value="1"/>
</dbReference>
<reference evidence="2 3" key="1">
    <citation type="journal article" date="2023" name="G3 (Bethesda)">
        <title>A chromosome-level genome assembly of Zasmidium syzygii isolated from banana leaves.</title>
        <authorList>
            <person name="van Westerhoven A.C."/>
            <person name="Mehrabi R."/>
            <person name="Talebi R."/>
            <person name="Steentjes M.B.F."/>
            <person name="Corcolon B."/>
            <person name="Chong P.A."/>
            <person name="Kema G.H.J."/>
            <person name="Seidl M.F."/>
        </authorList>
    </citation>
    <scope>NUCLEOTIDE SEQUENCE [LARGE SCALE GENOMIC DNA]</scope>
    <source>
        <strain evidence="2 3">P124</strain>
    </source>
</reference>
<sequence length="271" mass="29144">MVTSPQIATSNALIPSHLPRNLTAIFIGATNGIGETTLREFARFTKRLAPNVIFVGRAQEAGERIARECKSLNADGEFTFLKADVGLLKGVDEGTLQTGVETEEGPSKIIAFRGHGASMATLTMEHLAKQYPNVSFIHDFPGPVKSGIARGPGVGMMIMRFMGSILGPMMNIPLEESGRRHVYLCTSARYPPKAEDKSSAVPLGEGLLIAKGTDALVGSGVYTVDEHLESGDEKVDAVLASLRREGMTEKVWKDAESEFVRITGKTKIQVG</sequence>
<proteinExistence type="predicted"/>
<name>A0ABR0EKN8_ZASCE</name>
<evidence type="ECO:0000313" key="3">
    <source>
        <dbReference type="Proteomes" id="UP001305779"/>
    </source>
</evidence>
<gene>
    <name evidence="2" type="ORF">PRZ48_007529</name>
</gene>
<evidence type="ECO:0000313" key="2">
    <source>
        <dbReference type="EMBL" id="KAK4501720.1"/>
    </source>
</evidence>